<feature type="coiled-coil region" evidence="1">
    <location>
        <begin position="1092"/>
        <end position="1119"/>
    </location>
</feature>
<feature type="compositionally biased region" description="Polar residues" evidence="2">
    <location>
        <begin position="263"/>
        <end position="298"/>
    </location>
</feature>
<evidence type="ECO:0000259" key="3">
    <source>
        <dbReference type="Pfam" id="PF00788"/>
    </source>
</evidence>
<organism evidence="4 5">
    <name type="scientific">Ambispora gerdemannii</name>
    <dbReference type="NCBI Taxonomy" id="144530"/>
    <lineage>
        <taxon>Eukaryota</taxon>
        <taxon>Fungi</taxon>
        <taxon>Fungi incertae sedis</taxon>
        <taxon>Mucoromycota</taxon>
        <taxon>Glomeromycotina</taxon>
        <taxon>Glomeromycetes</taxon>
        <taxon>Archaeosporales</taxon>
        <taxon>Ambisporaceae</taxon>
        <taxon>Ambispora</taxon>
    </lineage>
</organism>
<feature type="compositionally biased region" description="Basic and acidic residues" evidence="2">
    <location>
        <begin position="60"/>
        <end position="75"/>
    </location>
</feature>
<feature type="region of interest" description="Disordered" evidence="2">
    <location>
        <begin position="1"/>
        <end position="102"/>
    </location>
</feature>
<feature type="domain" description="Ras-associating" evidence="3">
    <location>
        <begin position="382"/>
        <end position="457"/>
    </location>
</feature>
<protein>
    <submittedName>
        <fullName evidence="4">4883_t:CDS:1</fullName>
    </submittedName>
</protein>
<proteinExistence type="predicted"/>
<reference evidence="4" key="1">
    <citation type="submission" date="2021-06" db="EMBL/GenBank/DDBJ databases">
        <authorList>
            <person name="Kallberg Y."/>
            <person name="Tangrot J."/>
            <person name="Rosling A."/>
        </authorList>
    </citation>
    <scope>NUCLEOTIDE SEQUENCE</scope>
    <source>
        <strain evidence="4">MT106</strain>
    </source>
</reference>
<evidence type="ECO:0000256" key="2">
    <source>
        <dbReference type="SAM" id="MobiDB-lite"/>
    </source>
</evidence>
<feature type="compositionally biased region" description="Basic and acidic residues" evidence="2">
    <location>
        <begin position="556"/>
        <end position="572"/>
    </location>
</feature>
<keyword evidence="1" id="KW-0175">Coiled coil</keyword>
<evidence type="ECO:0000256" key="1">
    <source>
        <dbReference type="SAM" id="Coils"/>
    </source>
</evidence>
<feature type="region of interest" description="Disordered" evidence="2">
    <location>
        <begin position="137"/>
        <end position="358"/>
    </location>
</feature>
<feature type="compositionally biased region" description="Low complexity" evidence="2">
    <location>
        <begin position="80"/>
        <end position="99"/>
    </location>
</feature>
<dbReference type="OrthoDB" id="196165at2759"/>
<dbReference type="InterPro" id="IPR029071">
    <property type="entry name" value="Ubiquitin-like_domsf"/>
</dbReference>
<dbReference type="InterPro" id="IPR000159">
    <property type="entry name" value="RA_dom"/>
</dbReference>
<feature type="compositionally biased region" description="Polar residues" evidence="2">
    <location>
        <begin position="704"/>
        <end position="724"/>
    </location>
</feature>
<feature type="compositionally biased region" description="Polar residues" evidence="2">
    <location>
        <begin position="50"/>
        <end position="59"/>
    </location>
</feature>
<dbReference type="SUPFAM" id="SSF54236">
    <property type="entry name" value="Ubiquitin-like"/>
    <property type="match status" value="1"/>
</dbReference>
<feature type="compositionally biased region" description="Polar residues" evidence="2">
    <location>
        <begin position="997"/>
        <end position="1022"/>
    </location>
</feature>
<feature type="compositionally biased region" description="Polar residues" evidence="2">
    <location>
        <begin position="933"/>
        <end position="944"/>
    </location>
</feature>
<feature type="region of interest" description="Disordered" evidence="2">
    <location>
        <begin position="933"/>
        <end position="1037"/>
    </location>
</feature>
<comment type="caution">
    <text evidence="4">The sequence shown here is derived from an EMBL/GenBank/DDBJ whole genome shotgun (WGS) entry which is preliminary data.</text>
</comment>
<accession>A0A9N8ZFU1</accession>
<keyword evidence="5" id="KW-1185">Reference proteome</keyword>
<feature type="compositionally biased region" description="Basic and acidic residues" evidence="2">
    <location>
        <begin position="201"/>
        <end position="223"/>
    </location>
</feature>
<feature type="compositionally biased region" description="Low complexity" evidence="2">
    <location>
        <begin position="310"/>
        <end position="329"/>
    </location>
</feature>
<gene>
    <name evidence="4" type="ORF">AGERDE_LOCUS3962</name>
</gene>
<feature type="compositionally biased region" description="Low complexity" evidence="2">
    <location>
        <begin position="975"/>
        <end position="985"/>
    </location>
</feature>
<feature type="compositionally biased region" description="Low complexity" evidence="2">
    <location>
        <begin position="945"/>
        <end position="954"/>
    </location>
</feature>
<feature type="region of interest" description="Disordered" evidence="2">
    <location>
        <begin position="552"/>
        <end position="572"/>
    </location>
</feature>
<dbReference type="Pfam" id="PF00788">
    <property type="entry name" value="RA"/>
    <property type="match status" value="1"/>
</dbReference>
<dbReference type="AlphaFoldDB" id="A0A9N8ZFU1"/>
<dbReference type="EMBL" id="CAJVPL010000423">
    <property type="protein sequence ID" value="CAG8495237.1"/>
    <property type="molecule type" value="Genomic_DNA"/>
</dbReference>
<evidence type="ECO:0000313" key="5">
    <source>
        <dbReference type="Proteomes" id="UP000789831"/>
    </source>
</evidence>
<dbReference type="Gene3D" id="3.10.20.90">
    <property type="entry name" value="Phosphatidylinositol 3-kinase Catalytic Subunit, Chain A, domain 1"/>
    <property type="match status" value="1"/>
</dbReference>
<sequence>MERDEHKGDGEEEAYLSEEYVEVEEPERSGEYHGSNDGSRTSEDHPRIDGQQQQRIETTQIHDKKQSFDESRDNNQFKYNSRPENATANNNNSPINGIEQSNHHTGMVPVMANNSLLPSQSPSSQNIIMNNTMNIVQEHPDGPKISNQQEAQQYQQPSETKKLTLTPPLRSEHKDFLDMSDDDDDSGQNTKVNKFFGLGDSENKKQMPMEEILKDLPPEEDKQKGKKKKEGGILKKFFSKRKNVKKEENKSSLSNAAVSNVSTNMKTGHANSIEPSQQTRPAPQPQINKNPQSLTQGKQVRYPQPPQQTPSPQINQQQFQFPNNQPPTQGEIPLQSNHLYNMPPSNNNNPPQNISTSPEPIKDPRLPIAAMSTPTSPLTSVFRIYAGQNIQTNIESKTILLKNSTTTNDLIRQSLTRFKLDSQENWDDYYISVKPIHGEIINLMPNDHPLEIYNSFNTSPNTPLPTLRRTSTSSISSNASTVSNHQAIIALDINEYVQQSSIQFFFNKKLTQTKRNNRSSGEKRLRVHILIYADDLPPQLRKGISVPRTSMSVPKHLADKAARRRSHGEEGKPKEKILLVNGRATVGEVIEKALDKFGITDALVDDDKDIEDDDDGKLRYKLTLISEGEEKSLPPSSQVVSVFPSTPNFQHSSTDSIESASSLIAPDYNPDEPIFVLRQTNINDHQRYALPKVIVKPKSEQAKNHPTSANSRENNNQSSPSKSYEINDSIITTTTTTNSNITNKLPTKLEKIDEKALTRKQLIEQQREYSRAKQHSILSAQKNSEKGVDIVTRVGSIRSSRIFGSKIRYSFIPKQGEEIDISDIIEDIWGEELGEVQNNGMQAIPTLNFTPAEDDVPLIANVSVDPPRFSKKEKRLSTRNTDILEVIVENSNDKIVNQVMDDKIEQVLQKVKAGQLASGNASITLASHNQKFADSNLSDNSTREQSSIQNNNNITSKSIPQLISNPNNNESYLDSPSNSPSSYSPKTPPTPDGGFAQNLNSSPPIQQSSKNLNSQNTNTSQDALLPPHSGSSTASSAESDWVLSDDFGLQELLILVRSGVSMIEQKERRRSGWRLYDDPEKVLEQINPAEFREEIKSVFVNVNQELDDIENQLDLIMDDAVRVF</sequence>
<dbReference type="Proteomes" id="UP000789831">
    <property type="component" value="Unassembled WGS sequence"/>
</dbReference>
<dbReference type="GO" id="GO:0007165">
    <property type="term" value="P:signal transduction"/>
    <property type="evidence" value="ECO:0007669"/>
    <property type="project" value="InterPro"/>
</dbReference>
<name>A0A9N8ZFU1_9GLOM</name>
<feature type="compositionally biased region" description="Low complexity" evidence="2">
    <location>
        <begin position="251"/>
        <end position="262"/>
    </location>
</feature>
<feature type="compositionally biased region" description="Acidic residues" evidence="2">
    <location>
        <begin position="10"/>
        <end position="25"/>
    </location>
</feature>
<evidence type="ECO:0000313" key="4">
    <source>
        <dbReference type="EMBL" id="CAG8495237.1"/>
    </source>
</evidence>
<feature type="compositionally biased region" description="Polar residues" evidence="2">
    <location>
        <begin position="955"/>
        <end position="974"/>
    </location>
</feature>
<feature type="region of interest" description="Disordered" evidence="2">
    <location>
        <begin position="693"/>
        <end position="724"/>
    </location>
</feature>
<feature type="compositionally biased region" description="Low complexity" evidence="2">
    <location>
        <begin position="341"/>
        <end position="358"/>
    </location>
</feature>